<evidence type="ECO:0000256" key="1">
    <source>
        <dbReference type="SAM" id="MobiDB-lite"/>
    </source>
</evidence>
<evidence type="ECO:0000313" key="3">
    <source>
        <dbReference type="Proteomes" id="UP000299211"/>
    </source>
</evidence>
<comment type="caution">
    <text evidence="2">The sequence shown here is derived from an EMBL/GenBank/DDBJ whole genome shotgun (WGS) entry which is preliminary data.</text>
</comment>
<proteinExistence type="predicted"/>
<name>A0A4D4MNW1_STRAX</name>
<sequence length="51" mass="5673">MITKDAEISAPVVPAPEPAAPQQWPRKTRRAWDEAPRWQIYLPSAATCSSP</sequence>
<dbReference type="EMBL" id="BJHY01000001">
    <property type="protein sequence ID" value="GDY73149.1"/>
    <property type="molecule type" value="Genomic_DNA"/>
</dbReference>
<gene>
    <name evidence="2" type="ORF">SAV31267_026340</name>
</gene>
<dbReference type="AlphaFoldDB" id="A0A4D4MNW1"/>
<accession>A0A4D4MNW1</accession>
<evidence type="ECO:0000313" key="2">
    <source>
        <dbReference type="EMBL" id="GDY73149.1"/>
    </source>
</evidence>
<protein>
    <submittedName>
        <fullName evidence="2">Uncharacterized protein</fullName>
    </submittedName>
</protein>
<feature type="region of interest" description="Disordered" evidence="1">
    <location>
        <begin position="1"/>
        <end position="30"/>
    </location>
</feature>
<organism evidence="2 3">
    <name type="scientific">Streptomyces avermitilis</name>
    <dbReference type="NCBI Taxonomy" id="33903"/>
    <lineage>
        <taxon>Bacteria</taxon>
        <taxon>Bacillati</taxon>
        <taxon>Actinomycetota</taxon>
        <taxon>Actinomycetes</taxon>
        <taxon>Kitasatosporales</taxon>
        <taxon>Streptomycetaceae</taxon>
        <taxon>Streptomyces</taxon>
    </lineage>
</organism>
<dbReference type="Proteomes" id="UP000299211">
    <property type="component" value="Unassembled WGS sequence"/>
</dbReference>
<reference evidence="2 3" key="1">
    <citation type="submission" date="2019-04" db="EMBL/GenBank/DDBJ databases">
        <title>Draft genome sequences of Streptomyces avermitilis ATCC 31267.</title>
        <authorList>
            <person name="Komaki H."/>
            <person name="Tamura T."/>
            <person name="Hosoyama A."/>
        </authorList>
    </citation>
    <scope>NUCLEOTIDE SEQUENCE [LARGE SCALE GENOMIC DNA]</scope>
    <source>
        <strain evidence="2 3">ATCC 31267</strain>
    </source>
</reference>